<dbReference type="PANTHER" id="PTHR33327:SF3">
    <property type="entry name" value="RNA-DIRECTED DNA POLYMERASE"/>
    <property type="match status" value="1"/>
</dbReference>
<protein>
    <submittedName>
        <fullName evidence="4">Uncharacterized protein LOC107070923</fullName>
    </submittedName>
</protein>
<dbReference type="InterPro" id="IPR055469">
    <property type="entry name" value="DUF7041"/>
</dbReference>
<feature type="compositionally biased region" description="Polar residues" evidence="1">
    <location>
        <begin position="10"/>
        <end position="26"/>
    </location>
</feature>
<dbReference type="PANTHER" id="PTHR33327">
    <property type="entry name" value="ENDONUCLEASE"/>
    <property type="match status" value="1"/>
</dbReference>
<sequence>ETLYTDFPTGESSCSGTIPSTKQTPPDNAHEVVYTVNLQLPQFNHKSLDLWFAIAKADFGANRITSDAQKYVQLLKALPYQIAEQLQDILQKLLNERVVGDKRPSQLLREMRVLAQDSVQEDVLHQLWTERLPPKIRPLLIISENLGLNELAVMADRLVDNLDLLPVMAVHGADTTGHDKHSGSITTPQTERQLLEINTALKDCQNCLANLQVSQQLIQKQLYEMQSQQQQQQQNINQLQNSLRYENRARSRRRSLAPNRNGTCYYHTKWGNDAHRCTLPCNFKSSANNQGN</sequence>
<feature type="region of interest" description="Disordered" evidence="1">
    <location>
        <begin position="1"/>
        <end position="26"/>
    </location>
</feature>
<name>A0ABM1IXN0_POLDO</name>
<accession>A0ABM1IXN0</accession>
<evidence type="ECO:0000313" key="3">
    <source>
        <dbReference type="Proteomes" id="UP000694924"/>
    </source>
</evidence>
<dbReference type="RefSeq" id="XP_015184967.1">
    <property type="nucleotide sequence ID" value="XM_015329481.1"/>
</dbReference>
<evidence type="ECO:0000313" key="4">
    <source>
        <dbReference type="RefSeq" id="XP_015184967.1"/>
    </source>
</evidence>
<dbReference type="Proteomes" id="UP000694924">
    <property type="component" value="Unplaced"/>
</dbReference>
<keyword evidence="3" id="KW-1185">Reference proteome</keyword>
<evidence type="ECO:0000259" key="2">
    <source>
        <dbReference type="Pfam" id="PF23055"/>
    </source>
</evidence>
<feature type="non-terminal residue" evidence="4">
    <location>
        <position position="1"/>
    </location>
</feature>
<proteinExistence type="predicted"/>
<reference evidence="4" key="1">
    <citation type="submission" date="2025-08" db="UniProtKB">
        <authorList>
            <consortium name="RefSeq"/>
        </authorList>
    </citation>
    <scope>IDENTIFICATION</scope>
    <source>
        <tissue evidence="4">Whole body</tissue>
    </source>
</reference>
<dbReference type="GeneID" id="107070923"/>
<feature type="domain" description="DUF7041" evidence="2">
    <location>
        <begin position="40"/>
        <end position="92"/>
    </location>
</feature>
<evidence type="ECO:0000256" key="1">
    <source>
        <dbReference type="SAM" id="MobiDB-lite"/>
    </source>
</evidence>
<dbReference type="Pfam" id="PF23055">
    <property type="entry name" value="DUF7041"/>
    <property type="match status" value="1"/>
</dbReference>
<gene>
    <name evidence="4" type="primary">LOC107070923</name>
</gene>
<organism evidence="3 4">
    <name type="scientific">Polistes dominula</name>
    <name type="common">European paper wasp</name>
    <name type="synonym">Vespa dominula</name>
    <dbReference type="NCBI Taxonomy" id="743375"/>
    <lineage>
        <taxon>Eukaryota</taxon>
        <taxon>Metazoa</taxon>
        <taxon>Ecdysozoa</taxon>
        <taxon>Arthropoda</taxon>
        <taxon>Hexapoda</taxon>
        <taxon>Insecta</taxon>
        <taxon>Pterygota</taxon>
        <taxon>Neoptera</taxon>
        <taxon>Endopterygota</taxon>
        <taxon>Hymenoptera</taxon>
        <taxon>Apocrita</taxon>
        <taxon>Aculeata</taxon>
        <taxon>Vespoidea</taxon>
        <taxon>Vespidae</taxon>
        <taxon>Polistinae</taxon>
        <taxon>Polistini</taxon>
        <taxon>Polistes</taxon>
    </lineage>
</organism>